<dbReference type="GO" id="GO:0020037">
    <property type="term" value="F:heme binding"/>
    <property type="evidence" value="ECO:0007669"/>
    <property type="project" value="InterPro"/>
</dbReference>
<dbReference type="AlphaFoldDB" id="A0A1X7BWJ2"/>
<evidence type="ECO:0000256" key="3">
    <source>
        <dbReference type="ARBA" id="ARBA00023004"/>
    </source>
</evidence>
<evidence type="ECO:0000256" key="2">
    <source>
        <dbReference type="ARBA" id="ARBA00022723"/>
    </source>
</evidence>
<evidence type="ECO:0000256" key="4">
    <source>
        <dbReference type="PROSITE-ProRule" id="PRU00433"/>
    </source>
</evidence>
<feature type="signal peptide" evidence="5">
    <location>
        <begin position="1"/>
        <end position="18"/>
    </location>
</feature>
<sequence>MLIRMVLTLATVAGAVLAQGSELDDGRDLFLYFCAECHGKDVASVGPLAEILAIEPPNLTNLAKRYAGTFPTDVVAMQVDGRIPVEAHSFMPVFDPSLDSDQMVALKLPSGQPLMVSEQLANLILYLQSVQTVTENAE</sequence>
<dbReference type="EMBL" id="FWXB01000019">
    <property type="protein sequence ID" value="SMC13993.1"/>
    <property type="molecule type" value="Genomic_DNA"/>
</dbReference>
<accession>A0A1X7BWJ2</accession>
<gene>
    <name evidence="7" type="ORF">ROA7745_03855</name>
</gene>
<reference evidence="7 8" key="1">
    <citation type="submission" date="2017-03" db="EMBL/GenBank/DDBJ databases">
        <authorList>
            <person name="Afonso C.L."/>
            <person name="Miller P.J."/>
            <person name="Scott M.A."/>
            <person name="Spackman E."/>
            <person name="Goraichik I."/>
            <person name="Dimitrov K.M."/>
            <person name="Suarez D.L."/>
            <person name="Swayne D.E."/>
        </authorList>
    </citation>
    <scope>NUCLEOTIDE SEQUENCE [LARGE SCALE GENOMIC DNA]</scope>
    <source>
        <strain evidence="7 8">CECT 7745</strain>
    </source>
</reference>
<dbReference type="InterPro" id="IPR036909">
    <property type="entry name" value="Cyt_c-like_dom_sf"/>
</dbReference>
<protein>
    <recommendedName>
        <fullName evidence="6">Cytochrome c domain-containing protein</fullName>
    </recommendedName>
</protein>
<evidence type="ECO:0000256" key="1">
    <source>
        <dbReference type="ARBA" id="ARBA00022617"/>
    </source>
</evidence>
<keyword evidence="5" id="KW-0732">Signal</keyword>
<dbReference type="GO" id="GO:0046872">
    <property type="term" value="F:metal ion binding"/>
    <property type="evidence" value="ECO:0007669"/>
    <property type="project" value="UniProtKB-KW"/>
</dbReference>
<dbReference type="Pfam" id="PF00034">
    <property type="entry name" value="Cytochrom_C"/>
    <property type="match status" value="1"/>
</dbReference>
<dbReference type="GO" id="GO:0009055">
    <property type="term" value="F:electron transfer activity"/>
    <property type="evidence" value="ECO:0007669"/>
    <property type="project" value="InterPro"/>
</dbReference>
<dbReference type="SUPFAM" id="SSF46626">
    <property type="entry name" value="Cytochrome c"/>
    <property type="match status" value="1"/>
</dbReference>
<evidence type="ECO:0000313" key="7">
    <source>
        <dbReference type="EMBL" id="SMC13993.1"/>
    </source>
</evidence>
<keyword evidence="8" id="KW-1185">Reference proteome</keyword>
<dbReference type="RefSeq" id="WP_085801919.1">
    <property type="nucleotide sequence ID" value="NZ_FWXB01000019.1"/>
</dbReference>
<evidence type="ECO:0000313" key="8">
    <source>
        <dbReference type="Proteomes" id="UP000193224"/>
    </source>
</evidence>
<feature type="domain" description="Cytochrome c" evidence="6">
    <location>
        <begin position="21"/>
        <end position="131"/>
    </location>
</feature>
<keyword evidence="1 4" id="KW-0349">Heme</keyword>
<name>A0A1X7BWJ2_9RHOB</name>
<evidence type="ECO:0000259" key="6">
    <source>
        <dbReference type="PROSITE" id="PS51007"/>
    </source>
</evidence>
<keyword evidence="2 4" id="KW-0479">Metal-binding</keyword>
<keyword evidence="3 4" id="KW-0408">Iron</keyword>
<dbReference type="InterPro" id="IPR009056">
    <property type="entry name" value="Cyt_c-like_dom"/>
</dbReference>
<dbReference type="Gene3D" id="1.10.760.10">
    <property type="entry name" value="Cytochrome c-like domain"/>
    <property type="match status" value="1"/>
</dbReference>
<dbReference type="OrthoDB" id="335174at2"/>
<dbReference type="Proteomes" id="UP000193224">
    <property type="component" value="Unassembled WGS sequence"/>
</dbReference>
<organism evidence="7 8">
    <name type="scientific">Roseovarius aestuarii</name>
    <dbReference type="NCBI Taxonomy" id="475083"/>
    <lineage>
        <taxon>Bacteria</taxon>
        <taxon>Pseudomonadati</taxon>
        <taxon>Pseudomonadota</taxon>
        <taxon>Alphaproteobacteria</taxon>
        <taxon>Rhodobacterales</taxon>
        <taxon>Roseobacteraceae</taxon>
        <taxon>Roseovarius</taxon>
    </lineage>
</organism>
<feature type="chain" id="PRO_5010853764" description="Cytochrome c domain-containing protein" evidence="5">
    <location>
        <begin position="19"/>
        <end position="138"/>
    </location>
</feature>
<dbReference type="PROSITE" id="PS51007">
    <property type="entry name" value="CYTC"/>
    <property type="match status" value="1"/>
</dbReference>
<proteinExistence type="predicted"/>
<evidence type="ECO:0000256" key="5">
    <source>
        <dbReference type="SAM" id="SignalP"/>
    </source>
</evidence>